<reference evidence="3" key="2">
    <citation type="submission" date="2019-09" db="UniProtKB">
        <authorList>
            <consortium name="WormBaseParasite"/>
        </authorList>
    </citation>
    <scope>IDENTIFICATION</scope>
</reference>
<evidence type="ECO:0000313" key="3">
    <source>
        <dbReference type="WBParaSite" id="HPBE_0002245601-mRNA-1"/>
    </source>
</evidence>
<dbReference type="WBParaSite" id="HPBE_0002245601-mRNA-1">
    <property type="protein sequence ID" value="HPBE_0002245601-mRNA-1"/>
    <property type="gene ID" value="HPBE_0002245601"/>
</dbReference>
<gene>
    <name evidence="1" type="ORF">HPBE_LOCUS22455</name>
</gene>
<reference evidence="1 2" key="1">
    <citation type="submission" date="2018-11" db="EMBL/GenBank/DDBJ databases">
        <authorList>
            <consortium name="Pathogen Informatics"/>
        </authorList>
    </citation>
    <scope>NUCLEOTIDE SEQUENCE [LARGE SCALE GENOMIC DNA]</scope>
</reference>
<keyword evidence="2" id="KW-1185">Reference proteome</keyword>
<evidence type="ECO:0000313" key="1">
    <source>
        <dbReference type="EMBL" id="VDP32691.1"/>
    </source>
</evidence>
<dbReference type="OrthoDB" id="5814528at2759"/>
<dbReference type="AlphaFoldDB" id="A0A183GIJ2"/>
<proteinExistence type="predicted"/>
<organism evidence="2 3">
    <name type="scientific">Heligmosomoides polygyrus</name>
    <name type="common">Parasitic roundworm</name>
    <dbReference type="NCBI Taxonomy" id="6339"/>
    <lineage>
        <taxon>Eukaryota</taxon>
        <taxon>Metazoa</taxon>
        <taxon>Ecdysozoa</taxon>
        <taxon>Nematoda</taxon>
        <taxon>Chromadorea</taxon>
        <taxon>Rhabditida</taxon>
        <taxon>Rhabditina</taxon>
        <taxon>Rhabditomorpha</taxon>
        <taxon>Strongyloidea</taxon>
        <taxon>Heligmosomidae</taxon>
        <taxon>Heligmosomoides</taxon>
    </lineage>
</organism>
<dbReference type="EMBL" id="UZAH01034004">
    <property type="protein sequence ID" value="VDP32691.1"/>
    <property type="molecule type" value="Genomic_DNA"/>
</dbReference>
<name>A0A183GIJ2_HELPZ</name>
<dbReference type="Proteomes" id="UP000050761">
    <property type="component" value="Unassembled WGS sequence"/>
</dbReference>
<accession>A0A183GIJ2</accession>
<sequence>MVQSHVELGHNKNRGQATLVVEYDVVDLVVKLATGGFPGQCSEIYCASGTLTGNADRTSLTMLTCSTEGSWVDTQAATYTTGQCETPCDKCTALTNTGMTCPTGFVCRAAASQSGQCPVMTCTEGEMKVNPGNVAVTSLSCDGSAQWIDSQSAVYTAAQCES</sequence>
<protein>
    <submittedName>
        <fullName evidence="3">C6 domain-containing protein</fullName>
    </submittedName>
</protein>
<evidence type="ECO:0000313" key="2">
    <source>
        <dbReference type="Proteomes" id="UP000050761"/>
    </source>
</evidence>
<accession>A0A3P8CJS8</accession>